<dbReference type="AlphaFoldDB" id="A0A8J2LN54"/>
<gene>
    <name evidence="1" type="ORF">AFUS01_LOCUS42926</name>
</gene>
<evidence type="ECO:0000313" key="2">
    <source>
        <dbReference type="Proteomes" id="UP000708208"/>
    </source>
</evidence>
<comment type="caution">
    <text evidence="1">The sequence shown here is derived from an EMBL/GenBank/DDBJ whole genome shotgun (WGS) entry which is preliminary data.</text>
</comment>
<reference evidence="1" key="1">
    <citation type="submission" date="2021-06" db="EMBL/GenBank/DDBJ databases">
        <authorList>
            <person name="Hodson N. C."/>
            <person name="Mongue J. A."/>
            <person name="Jaron S. K."/>
        </authorList>
    </citation>
    <scope>NUCLEOTIDE SEQUENCE</scope>
</reference>
<organism evidence="1 2">
    <name type="scientific">Allacma fusca</name>
    <dbReference type="NCBI Taxonomy" id="39272"/>
    <lineage>
        <taxon>Eukaryota</taxon>
        <taxon>Metazoa</taxon>
        <taxon>Ecdysozoa</taxon>
        <taxon>Arthropoda</taxon>
        <taxon>Hexapoda</taxon>
        <taxon>Collembola</taxon>
        <taxon>Symphypleona</taxon>
        <taxon>Sminthuridae</taxon>
        <taxon>Allacma</taxon>
    </lineage>
</organism>
<protein>
    <submittedName>
        <fullName evidence="1">Uncharacterized protein</fullName>
    </submittedName>
</protein>
<evidence type="ECO:0000313" key="1">
    <source>
        <dbReference type="EMBL" id="CAG7833287.1"/>
    </source>
</evidence>
<feature type="non-terminal residue" evidence="1">
    <location>
        <position position="1"/>
    </location>
</feature>
<dbReference type="EMBL" id="CAJVCH010569610">
    <property type="protein sequence ID" value="CAG7833287.1"/>
    <property type="molecule type" value="Genomic_DNA"/>
</dbReference>
<name>A0A8J2LN54_9HEXA</name>
<dbReference type="Proteomes" id="UP000708208">
    <property type="component" value="Unassembled WGS sequence"/>
</dbReference>
<keyword evidence="2" id="KW-1185">Reference proteome</keyword>
<sequence length="113" mass="12678">MTHSNARPVSFVESKYLYKSPSNCCEDTMRPAAGVGSIFKIGEENAIGLTDKYFLVDRNFCITVPCRGNSYRRSWSKKKCADIANAVLKVFDAISVINETASECNYQVYDTKE</sequence>
<accession>A0A8J2LN54</accession>
<proteinExistence type="predicted"/>